<gene>
    <name evidence="1" type="ORF">HELGO_WM3291</name>
</gene>
<proteinExistence type="predicted"/>
<reference evidence="1" key="1">
    <citation type="submission" date="2020-01" db="EMBL/GenBank/DDBJ databases">
        <authorList>
            <person name="Meier V. D."/>
            <person name="Meier V D."/>
        </authorList>
    </citation>
    <scope>NUCLEOTIDE SEQUENCE</scope>
    <source>
        <strain evidence="1">HLG_WM_MAG_01</strain>
    </source>
</reference>
<accession>A0A6S6SWN7</accession>
<evidence type="ECO:0008006" key="2">
    <source>
        <dbReference type="Google" id="ProtNLM"/>
    </source>
</evidence>
<dbReference type="EMBL" id="CACVAS010000047">
    <property type="protein sequence ID" value="CAA6807398.1"/>
    <property type="molecule type" value="Genomic_DNA"/>
</dbReference>
<evidence type="ECO:0000313" key="1">
    <source>
        <dbReference type="EMBL" id="CAA6807398.1"/>
    </source>
</evidence>
<name>A0A6S6SWN7_9BACT</name>
<sequence length="343" mass="40402">MKVPFGLHKDTNRYIGIDEAKNGLACECICPSCKMQLKARHGDENEHHFAHHKKAKIKCEYSYWVAVRSMAKQLIEKYKFVNVDYKNENLFAKKPFNTIFIDSVKMNPRIKSQQFDLEITSSIGVFYIYLLTDREDSSRYRNHYRDRHKYFETKLVLEIDLSTMKKSGDKATEYLNNLLFIQSLNKSFLAPCQYFMDYQKTPLVKHEEKKKQYIPSLSSTPNQDQAILYIKSMLDISNNDEEYTSSILSAIKDMEQFYNEGILASLKIDHNTNLGYFDIIYRKNQQLFFGAYARQYFAILFIEDRFLIYRIDEGSVHILCETNNIEAAHISIDNYFMEINSAF</sequence>
<protein>
    <recommendedName>
        <fullName evidence="2">Competence protein CoiA</fullName>
    </recommendedName>
</protein>
<organism evidence="1">
    <name type="scientific">uncultured Sulfurovum sp</name>
    <dbReference type="NCBI Taxonomy" id="269237"/>
    <lineage>
        <taxon>Bacteria</taxon>
        <taxon>Pseudomonadati</taxon>
        <taxon>Campylobacterota</taxon>
        <taxon>Epsilonproteobacteria</taxon>
        <taxon>Campylobacterales</taxon>
        <taxon>Sulfurovaceae</taxon>
        <taxon>Sulfurovum</taxon>
        <taxon>environmental samples</taxon>
    </lineage>
</organism>
<dbReference type="AlphaFoldDB" id="A0A6S6SWN7"/>